<dbReference type="EMBL" id="KL596631">
    <property type="protein sequence ID" value="KER32778.1"/>
    <property type="molecule type" value="Genomic_DNA"/>
</dbReference>
<evidence type="ECO:0000313" key="3">
    <source>
        <dbReference type="Proteomes" id="UP000054324"/>
    </source>
</evidence>
<gene>
    <name evidence="2" type="ORF">T265_01257</name>
</gene>
<keyword evidence="3" id="KW-1185">Reference proteome</keyword>
<feature type="region of interest" description="Disordered" evidence="1">
    <location>
        <begin position="57"/>
        <end position="77"/>
    </location>
</feature>
<dbReference type="CTD" id="20315445"/>
<evidence type="ECO:0000313" key="2">
    <source>
        <dbReference type="EMBL" id="KER32778.1"/>
    </source>
</evidence>
<dbReference type="GeneID" id="20315445"/>
<dbReference type="KEGG" id="ovi:T265_01257"/>
<evidence type="ECO:0000256" key="1">
    <source>
        <dbReference type="SAM" id="MobiDB-lite"/>
    </source>
</evidence>
<accession>A0A074ZZA7</accession>
<dbReference type="AlphaFoldDB" id="A0A074ZZA7"/>
<reference evidence="2 3" key="1">
    <citation type="submission" date="2013-11" db="EMBL/GenBank/DDBJ databases">
        <title>Opisthorchis viverrini - life in the bile duct.</title>
        <authorList>
            <person name="Young N.D."/>
            <person name="Nagarajan N."/>
            <person name="Lin S.J."/>
            <person name="Korhonen P.K."/>
            <person name="Jex A.R."/>
            <person name="Hall R.S."/>
            <person name="Safavi-Hemami H."/>
            <person name="Kaewkong W."/>
            <person name="Bertrand D."/>
            <person name="Gao S."/>
            <person name="Seet Q."/>
            <person name="Wongkham S."/>
            <person name="Teh B.T."/>
            <person name="Wongkham C."/>
            <person name="Intapan P.M."/>
            <person name="Maleewong W."/>
            <person name="Yang X."/>
            <person name="Hu M."/>
            <person name="Wang Z."/>
            <person name="Hofmann A."/>
            <person name="Sternberg P.W."/>
            <person name="Tan P."/>
            <person name="Wang J."/>
            <person name="Gasser R.B."/>
        </authorList>
    </citation>
    <scope>NUCLEOTIDE SEQUENCE [LARGE SCALE GENOMIC DNA]</scope>
</reference>
<organism evidence="2 3">
    <name type="scientific">Opisthorchis viverrini</name>
    <name type="common">Southeast Asian liver fluke</name>
    <dbReference type="NCBI Taxonomy" id="6198"/>
    <lineage>
        <taxon>Eukaryota</taxon>
        <taxon>Metazoa</taxon>
        <taxon>Spiralia</taxon>
        <taxon>Lophotrochozoa</taxon>
        <taxon>Platyhelminthes</taxon>
        <taxon>Trematoda</taxon>
        <taxon>Digenea</taxon>
        <taxon>Opisthorchiida</taxon>
        <taxon>Opisthorchiata</taxon>
        <taxon>Opisthorchiidae</taxon>
        <taxon>Opisthorchis</taxon>
    </lineage>
</organism>
<name>A0A074ZZA7_OPIVI</name>
<protein>
    <submittedName>
        <fullName evidence="2">Uncharacterized protein</fullName>
    </submittedName>
</protein>
<dbReference type="Proteomes" id="UP000054324">
    <property type="component" value="Unassembled WGS sequence"/>
</dbReference>
<sequence length="115" mass="12840">MDSEYIRHIRMSTGHAAHLRARWRSLGYSVLKNSNPPSPAHRFLYGNEEKNRLMKHTTRPKVTASQQYRGMEPRRRSNASFEANALDMSGARPALATSTAGKLLACATPALMQVS</sequence>
<proteinExistence type="predicted"/>
<dbReference type="RefSeq" id="XP_009163506.1">
    <property type="nucleotide sequence ID" value="XM_009165242.1"/>
</dbReference>